<feature type="domain" description="Helitron helicase-like" evidence="1">
    <location>
        <begin position="228"/>
        <end position="453"/>
    </location>
</feature>
<feature type="non-terminal residue" evidence="3">
    <location>
        <position position="1043"/>
    </location>
</feature>
<dbReference type="Pfam" id="PF14214">
    <property type="entry name" value="Helitron_like_N"/>
    <property type="match status" value="1"/>
</dbReference>
<dbReference type="OrthoDB" id="126095at2759"/>
<comment type="caution">
    <text evidence="3">The sequence shown here is derived from an EMBL/GenBank/DDBJ whole genome shotgun (WGS) entry which is preliminary data.</text>
</comment>
<feature type="domain" description="DUF6570" evidence="2">
    <location>
        <begin position="1"/>
        <end position="128"/>
    </location>
</feature>
<dbReference type="InterPro" id="IPR046700">
    <property type="entry name" value="DUF6570"/>
</dbReference>
<proteinExistence type="predicted"/>
<evidence type="ECO:0000313" key="4">
    <source>
        <dbReference type="Proteomes" id="UP000198211"/>
    </source>
</evidence>
<dbReference type="AlphaFoldDB" id="A0A225VDK7"/>
<protein>
    <submittedName>
        <fullName evidence="3">Uncharacterized protein</fullName>
    </submittedName>
</protein>
<evidence type="ECO:0000259" key="1">
    <source>
        <dbReference type="Pfam" id="PF14214"/>
    </source>
</evidence>
<sequence>MPKYAISNGFCIGELPVSLWDMTCPERFLTQLVSVVAFTRVMRGGKHRCIRSHCMAFDATPCPPVCMLPRSICNESTYRVVLAGEMTELQNAKIRKMHQIRQETVKKCLTFYKTENHFFSNIVVDTDTFEGNSDRWGQVNKDIFSVADAFDEQSIDAEGEAPTSNSVVEFTGEEDEERRFLVRHSSRFSKDENGELYGRMFPHLFPFGRGHPGDERKYPVSHEECVRHYLLLSSRRFAEDELFSFVAFDRVGVEKMYLQTALRCSRAPNLFDGFHEISEAELKDALEVNEERRQGRKPSRHCSASANRFLKSVEISSSAVWGSAAERRYYRQQAFAYQTRYGQPTLFVTITPNSDNSFVTVHYAGSKECENLWDCWLATLPTRIETRKATMGDDAASGRLFMRQMDAFIEDVLGIDPVTKQKKCFKGLLGNVRAYFGMIETQGRGTLHGHFLIWLSGCPPNAETFEQELRSEGDAFTRGIVDYADSIVTTELPISLSRGTCVQCGGSLDGLIPLPIPVEAHENVVNCKAAHIGSDQIREPLLVRCGNCGAKFSSQHVLRRLILENWPDVWPPPLRPLSQQEILQQANREASCRGSILRASNAVYERESIRNAATASARDINRVAVLREQADMELSLLHYHNNVQAPFYRLDEDPILSCELFREVSMVPPSLDDERCSPMDSAFIVSALALRFNQHWWSHTSSCFKTSKLAGSKEVCRYGFPRERELCSRIDESGFHPHRQIAHEYINGFNPTIMETFRCNHDIQLLLGGTGSTDRIYYCCKYVTKTQKRMDSMAAIALAAFKRREEREQIEMQNEPTIQNATMSRRRVGSMAFNVTNRQEIAGPLAVLYLLHGSCCYHSHNCCQLPLREILKQLKGEGEHSCQLVQRRDSEGDANRSKFRAVSVLDDYLYRPHLCDTLTLYEFVARSYRRRRLEGTNPDMFYLDRHPLSETHCLGMHVLESVPMITGFQIPRWKENAPLNTKENYAAAVLKIYLMMNRTRPMGGLTAISGGGIFGLNIAREIMCNLEIIMLEKRRLITEAKAT</sequence>
<gene>
    <name evidence="3" type="ORF">PHMEG_00025393</name>
</gene>
<dbReference type="InterPro" id="IPR025476">
    <property type="entry name" value="Helitron_helicase-like"/>
</dbReference>
<evidence type="ECO:0000313" key="3">
    <source>
        <dbReference type="EMBL" id="OWZ02958.1"/>
    </source>
</evidence>
<evidence type="ECO:0000259" key="2">
    <source>
        <dbReference type="Pfam" id="PF20209"/>
    </source>
</evidence>
<name>A0A225VDK7_9STRA</name>
<reference evidence="4" key="1">
    <citation type="submission" date="2017-03" db="EMBL/GenBank/DDBJ databases">
        <title>Phytopthora megakarya and P. palmivora, two closely related causual agents of cacao black pod achieved similar genome size and gene model numbers by different mechanisms.</title>
        <authorList>
            <person name="Ali S."/>
            <person name="Shao J."/>
            <person name="Larry D.J."/>
            <person name="Kronmiller B."/>
            <person name="Shen D."/>
            <person name="Strem M.D."/>
            <person name="Melnick R.L."/>
            <person name="Guiltinan M.J."/>
            <person name="Tyler B.M."/>
            <person name="Meinhardt L.W."/>
            <person name="Bailey B.A."/>
        </authorList>
    </citation>
    <scope>NUCLEOTIDE SEQUENCE [LARGE SCALE GENOMIC DNA]</scope>
    <source>
        <strain evidence="4">zdho120</strain>
    </source>
</reference>
<dbReference type="EMBL" id="NBNE01005825">
    <property type="protein sequence ID" value="OWZ02958.1"/>
    <property type="molecule type" value="Genomic_DNA"/>
</dbReference>
<accession>A0A225VDK7</accession>
<dbReference type="Pfam" id="PF20209">
    <property type="entry name" value="DUF6570"/>
    <property type="match status" value="1"/>
</dbReference>
<dbReference type="Proteomes" id="UP000198211">
    <property type="component" value="Unassembled WGS sequence"/>
</dbReference>
<organism evidence="3 4">
    <name type="scientific">Phytophthora megakarya</name>
    <dbReference type="NCBI Taxonomy" id="4795"/>
    <lineage>
        <taxon>Eukaryota</taxon>
        <taxon>Sar</taxon>
        <taxon>Stramenopiles</taxon>
        <taxon>Oomycota</taxon>
        <taxon>Peronosporomycetes</taxon>
        <taxon>Peronosporales</taxon>
        <taxon>Peronosporaceae</taxon>
        <taxon>Phytophthora</taxon>
    </lineage>
</organism>
<keyword evidence="4" id="KW-1185">Reference proteome</keyword>